<evidence type="ECO:0000313" key="2">
    <source>
        <dbReference type="Proteomes" id="UP000318055"/>
    </source>
</evidence>
<sequence length="469" mass="49256">MTGPVERVAVLGGGVAAPMAALAIRRAFGRLGVSVTWHDDNTRPSRHAALVAPPDLVGFHPLLGLGDAALIDHARATLTLGQQFVGWAGGDDAFLHAYGDAGTPFASLPFLQHWVRARHAGLRVALEDFCLAAVAAKQGRVGSPRDPSTSQAVKPGRHLDAPGYAAVLRAGCKAAGVRIVAADMAVKADLIVDTRDDADADADAERDAAPLCDRVILASAAPIDPIPLHGRIVAHDAGWTALTPLADRIAITCHYASAHMNEQAALDALQRAVARPVQADPAVAVGGRRIPGWSGNRLTIAQPDGIAATLDGAGLTELQLAIAQLILLWPIDRTAMPEAALYTDELRGTRARVADFSAQHFRLATRSGSPFWDAARAAPISRELAAKIDLFAARGMVAHFDHEAHVDDGWALCMAGHGVVPRSHDAQALLVEDQALLAEFQRQLRAVAAAVRGMPTHAQALAALRSGGQ</sequence>
<keyword evidence="2" id="KW-1185">Reference proteome</keyword>
<dbReference type="GO" id="GO:0004497">
    <property type="term" value="F:monooxygenase activity"/>
    <property type="evidence" value="ECO:0007669"/>
    <property type="project" value="InterPro"/>
</dbReference>
<dbReference type="Proteomes" id="UP000318055">
    <property type="component" value="Chromosome"/>
</dbReference>
<dbReference type="InterPro" id="IPR036188">
    <property type="entry name" value="FAD/NAD-bd_sf"/>
</dbReference>
<dbReference type="Gene3D" id="3.50.50.60">
    <property type="entry name" value="FAD/NAD(P)-binding domain"/>
    <property type="match status" value="2"/>
</dbReference>
<dbReference type="KEGG" id="ssua:FPZ54_17070"/>
<dbReference type="InterPro" id="IPR006905">
    <property type="entry name" value="Flavin_halogenase"/>
</dbReference>
<dbReference type="AlphaFoldDB" id="A0A518RJB3"/>
<gene>
    <name evidence="1" type="ORF">FPZ54_17070</name>
</gene>
<dbReference type="Pfam" id="PF04820">
    <property type="entry name" value="Trp_halogenase"/>
    <property type="match status" value="2"/>
</dbReference>
<accession>A0A518RJB3</accession>
<dbReference type="EMBL" id="CP042239">
    <property type="protein sequence ID" value="QDX27547.1"/>
    <property type="molecule type" value="Genomic_DNA"/>
</dbReference>
<dbReference type="OrthoDB" id="5697472at2"/>
<protein>
    <submittedName>
        <fullName evidence="1">Tryptophan 7-halogenase</fullName>
    </submittedName>
</protein>
<name>A0A518RJB3_9SPHN</name>
<organism evidence="1 2">
    <name type="scientific">Sphingomonas suaedae</name>
    <dbReference type="NCBI Taxonomy" id="2599297"/>
    <lineage>
        <taxon>Bacteria</taxon>
        <taxon>Pseudomonadati</taxon>
        <taxon>Pseudomonadota</taxon>
        <taxon>Alphaproteobacteria</taxon>
        <taxon>Sphingomonadales</taxon>
        <taxon>Sphingomonadaceae</taxon>
        <taxon>Sphingomonas</taxon>
    </lineage>
</organism>
<evidence type="ECO:0000313" key="1">
    <source>
        <dbReference type="EMBL" id="QDX27547.1"/>
    </source>
</evidence>
<reference evidence="1 2" key="1">
    <citation type="submission" date="2019-07" db="EMBL/GenBank/DDBJ databases">
        <title>Sphingomonas alkalisoli sp. nov., isolated from rhizosphere soil of Suaedae salsa.</title>
        <authorList>
            <person name="Zhang H."/>
            <person name="Xu L."/>
            <person name="Zhang J.-X."/>
            <person name="Sun J.-Q."/>
        </authorList>
    </citation>
    <scope>NUCLEOTIDE SEQUENCE [LARGE SCALE GENOMIC DNA]</scope>
    <source>
        <strain evidence="1 2">XS-10</strain>
    </source>
</reference>
<dbReference type="RefSeq" id="WP_145849022.1">
    <property type="nucleotide sequence ID" value="NZ_CP042239.1"/>
</dbReference>
<proteinExistence type="predicted"/>